<organism evidence="1">
    <name type="scientific">Arundo donax</name>
    <name type="common">Giant reed</name>
    <name type="synonym">Donax arundinaceus</name>
    <dbReference type="NCBI Taxonomy" id="35708"/>
    <lineage>
        <taxon>Eukaryota</taxon>
        <taxon>Viridiplantae</taxon>
        <taxon>Streptophyta</taxon>
        <taxon>Embryophyta</taxon>
        <taxon>Tracheophyta</taxon>
        <taxon>Spermatophyta</taxon>
        <taxon>Magnoliopsida</taxon>
        <taxon>Liliopsida</taxon>
        <taxon>Poales</taxon>
        <taxon>Poaceae</taxon>
        <taxon>PACMAD clade</taxon>
        <taxon>Arundinoideae</taxon>
        <taxon>Arundineae</taxon>
        <taxon>Arundo</taxon>
    </lineage>
</organism>
<dbReference type="AlphaFoldDB" id="A0A0A9GAF8"/>
<sequence length="24" mass="2971">MQSNITDERKHIQRIYVELFLLSH</sequence>
<proteinExistence type="predicted"/>
<reference evidence="1" key="1">
    <citation type="submission" date="2014-09" db="EMBL/GenBank/DDBJ databases">
        <authorList>
            <person name="Magalhaes I.L.F."/>
            <person name="Oliveira U."/>
            <person name="Santos F.R."/>
            <person name="Vidigal T.H.D.A."/>
            <person name="Brescovit A.D."/>
            <person name="Santos A.J."/>
        </authorList>
    </citation>
    <scope>NUCLEOTIDE SEQUENCE</scope>
    <source>
        <tissue evidence="1">Shoot tissue taken approximately 20 cm above the soil surface</tissue>
    </source>
</reference>
<accession>A0A0A9GAF8</accession>
<protein>
    <submittedName>
        <fullName evidence="1">Uncharacterized protein</fullName>
    </submittedName>
</protein>
<evidence type="ECO:0000313" key="1">
    <source>
        <dbReference type="EMBL" id="JAE17633.1"/>
    </source>
</evidence>
<reference evidence="1" key="2">
    <citation type="journal article" date="2015" name="Data Brief">
        <title>Shoot transcriptome of the giant reed, Arundo donax.</title>
        <authorList>
            <person name="Barrero R.A."/>
            <person name="Guerrero F.D."/>
            <person name="Moolhuijzen P."/>
            <person name="Goolsby J.A."/>
            <person name="Tidwell J."/>
            <person name="Bellgard S.E."/>
            <person name="Bellgard M.I."/>
        </authorList>
    </citation>
    <scope>NUCLEOTIDE SEQUENCE</scope>
    <source>
        <tissue evidence="1">Shoot tissue taken approximately 20 cm above the soil surface</tissue>
    </source>
</reference>
<name>A0A0A9GAF8_ARUDO</name>
<dbReference type="EMBL" id="GBRH01180263">
    <property type="protein sequence ID" value="JAE17633.1"/>
    <property type="molecule type" value="Transcribed_RNA"/>
</dbReference>